<organism evidence="2 3">
    <name type="scientific">Jutongia huaianensis</name>
    <dbReference type="NCBI Taxonomy" id="2763668"/>
    <lineage>
        <taxon>Bacteria</taxon>
        <taxon>Bacillati</taxon>
        <taxon>Bacillota</taxon>
        <taxon>Clostridia</taxon>
        <taxon>Lachnospirales</taxon>
        <taxon>Lachnospiraceae</taxon>
        <taxon>Jutongia</taxon>
    </lineage>
</organism>
<evidence type="ECO:0000313" key="3">
    <source>
        <dbReference type="Proteomes" id="UP000606193"/>
    </source>
</evidence>
<keyword evidence="1" id="KW-0812">Transmembrane</keyword>
<dbReference type="RefSeq" id="WP_249298451.1">
    <property type="nucleotide sequence ID" value="NZ_JACRSX010000021.1"/>
</dbReference>
<keyword evidence="1" id="KW-0472">Membrane</keyword>
<feature type="transmembrane region" description="Helical" evidence="1">
    <location>
        <begin position="256"/>
        <end position="275"/>
    </location>
</feature>
<dbReference type="EMBL" id="JACRSX010000021">
    <property type="protein sequence ID" value="MBC8563381.1"/>
    <property type="molecule type" value="Genomic_DNA"/>
</dbReference>
<evidence type="ECO:0000313" key="2">
    <source>
        <dbReference type="EMBL" id="MBC8563381.1"/>
    </source>
</evidence>
<accession>A0ABR7N418</accession>
<dbReference type="Proteomes" id="UP000606193">
    <property type="component" value="Unassembled WGS sequence"/>
</dbReference>
<protein>
    <submittedName>
        <fullName evidence="2">Uncharacterized protein</fullName>
    </submittedName>
</protein>
<proteinExistence type="predicted"/>
<name>A0ABR7N418_9FIRM</name>
<reference evidence="2 3" key="1">
    <citation type="submission" date="2020-08" db="EMBL/GenBank/DDBJ databases">
        <title>Genome public.</title>
        <authorList>
            <person name="Liu C."/>
            <person name="Sun Q."/>
        </authorList>
    </citation>
    <scope>NUCLEOTIDE SEQUENCE [LARGE SCALE GENOMIC DNA]</scope>
    <source>
        <strain evidence="2 3">NSJ-37</strain>
    </source>
</reference>
<comment type="caution">
    <text evidence="2">The sequence shown here is derived from an EMBL/GenBank/DDBJ whole genome shotgun (WGS) entry which is preliminary data.</text>
</comment>
<evidence type="ECO:0000256" key="1">
    <source>
        <dbReference type="SAM" id="Phobius"/>
    </source>
</evidence>
<gene>
    <name evidence="2" type="ORF">H8704_12245</name>
</gene>
<sequence length="415" mass="47417">MFIVIVMCAASIHVMANNSVKAEETVDEPVREETVRELQKLEGKLTVKNEAAERAGLQEAVEEQAAGKKNSVSLQEAYRVKLLKNFWLTGYLEGGELADHVSGKIQWKVPYQQHNGEAGIMTFALREHAYVRLGESSGEKQEQIPAPKKEIARIIAKAGITSEDIDKAEYYYSQMYSLVLIDIKTQDREFVIPYAEFPEKMKSTDQGEQILNGQIYEISDFMNEMNQIFDEKYLQDHPEEVTGMYYRRDTMAKKKWVIVGIFGVIVLFFVVNTMTMKGYCYTVSYPGGEMIFLKNGKCYVGLPGSEKRSKLTGRSYDGRPTSLSDADEVEDTYSTFLGTIVSVDKGRWIGVHCINRYFLIQCSGYDKPDNKKFDFYQYILGKPYFVFKNNGEKDDYPQEFIEKSKESNLGLPVQK</sequence>
<keyword evidence="1" id="KW-1133">Transmembrane helix</keyword>
<keyword evidence="3" id="KW-1185">Reference proteome</keyword>